<accession>A0A2N6N919</accession>
<gene>
    <name evidence="2" type="ORF">BM221_010512</name>
</gene>
<organism evidence="2 3">
    <name type="scientific">Beauveria bassiana</name>
    <name type="common">White muscardine disease fungus</name>
    <name type="synonym">Tritirachium shiotae</name>
    <dbReference type="NCBI Taxonomy" id="176275"/>
    <lineage>
        <taxon>Eukaryota</taxon>
        <taxon>Fungi</taxon>
        <taxon>Dikarya</taxon>
        <taxon>Ascomycota</taxon>
        <taxon>Pezizomycotina</taxon>
        <taxon>Sordariomycetes</taxon>
        <taxon>Hypocreomycetidae</taxon>
        <taxon>Hypocreales</taxon>
        <taxon>Cordycipitaceae</taxon>
        <taxon>Beauveria</taxon>
    </lineage>
</organism>
<name>A0A2N6N919_BEABA</name>
<feature type="compositionally biased region" description="Polar residues" evidence="1">
    <location>
        <begin position="86"/>
        <end position="96"/>
    </location>
</feature>
<feature type="region of interest" description="Disordered" evidence="1">
    <location>
        <begin position="86"/>
        <end position="112"/>
    </location>
</feature>
<protein>
    <submittedName>
        <fullName evidence="2">Uncharacterized protein</fullName>
    </submittedName>
</protein>
<proteinExistence type="predicted"/>
<comment type="caution">
    <text evidence="2">The sequence shown here is derived from an EMBL/GenBank/DDBJ whole genome shotgun (WGS) entry which is preliminary data.</text>
</comment>
<evidence type="ECO:0000313" key="3">
    <source>
        <dbReference type="Proteomes" id="UP000235728"/>
    </source>
</evidence>
<dbReference type="EMBL" id="MRVG01000017">
    <property type="protein sequence ID" value="PMB63770.1"/>
    <property type="molecule type" value="Genomic_DNA"/>
</dbReference>
<reference evidence="2 3" key="1">
    <citation type="journal article" date="2016" name="Appl. Microbiol. Biotechnol.">
        <title>Characterization of T-DNA insertion mutants with decreased virulence in the entomopathogenic fungus Beauveria bassiana JEF-007.</title>
        <authorList>
            <person name="Kim S."/>
            <person name="Lee S.J."/>
            <person name="Nai Y.S."/>
            <person name="Yu J.S."/>
            <person name="Lee M.R."/>
            <person name="Yang Y.T."/>
            <person name="Kim J.S."/>
        </authorList>
    </citation>
    <scope>NUCLEOTIDE SEQUENCE [LARGE SCALE GENOMIC DNA]</scope>
    <source>
        <strain evidence="2 3">JEF-007</strain>
    </source>
</reference>
<dbReference type="Proteomes" id="UP000235728">
    <property type="component" value="Unassembled WGS sequence"/>
</dbReference>
<dbReference type="AlphaFoldDB" id="A0A2N6N919"/>
<evidence type="ECO:0000313" key="2">
    <source>
        <dbReference type="EMBL" id="PMB63770.1"/>
    </source>
</evidence>
<evidence type="ECO:0000256" key="1">
    <source>
        <dbReference type="SAM" id="MobiDB-lite"/>
    </source>
</evidence>
<sequence length="112" mass="12357">METIDMITQVTMMVLYDDFASVCAPHVILIFEQNSLSWLAAEWLLRLPQVFQGSQARRPPPTMATFVIAGSAKAARRSFTSVASQRAAASNRCPTTRRTEDGAKQVLAPKET</sequence>